<gene>
    <name evidence="3" type="ORF">LPB140_00265</name>
</gene>
<evidence type="ECO:0000256" key="1">
    <source>
        <dbReference type="SAM" id="Coils"/>
    </source>
</evidence>
<dbReference type="EMBL" id="CP018154">
    <property type="protein sequence ID" value="APG61535.1"/>
    <property type="molecule type" value="Genomic_DNA"/>
</dbReference>
<dbReference type="OrthoDB" id="8073614at2"/>
<dbReference type="RefSeq" id="WP_072558181.1">
    <property type="nucleotide sequence ID" value="NZ_CP018154.1"/>
</dbReference>
<dbReference type="STRING" id="1913578.LPB140_00265"/>
<dbReference type="AlphaFoldDB" id="A0A1L3J8T5"/>
<dbReference type="Proteomes" id="UP000242561">
    <property type="component" value="Chromosome"/>
</dbReference>
<keyword evidence="2" id="KW-1133">Transmembrane helix</keyword>
<protein>
    <recommendedName>
        <fullName evidence="5">RHS repeat-associated core domain-containing protein</fullName>
    </recommendedName>
</protein>
<keyword evidence="1" id="KW-0175">Coiled coil</keyword>
<evidence type="ECO:0000313" key="4">
    <source>
        <dbReference type="Proteomes" id="UP000242561"/>
    </source>
</evidence>
<proteinExistence type="predicted"/>
<organism evidence="3 4">
    <name type="scientific">Sphingorhabdus lutea</name>
    <dbReference type="NCBI Taxonomy" id="1913578"/>
    <lineage>
        <taxon>Bacteria</taxon>
        <taxon>Pseudomonadati</taxon>
        <taxon>Pseudomonadota</taxon>
        <taxon>Alphaproteobacteria</taxon>
        <taxon>Sphingomonadales</taxon>
        <taxon>Sphingomonadaceae</taxon>
        <taxon>Sphingorhabdus</taxon>
    </lineage>
</organism>
<evidence type="ECO:0000313" key="3">
    <source>
        <dbReference type="EMBL" id="APG61535.1"/>
    </source>
</evidence>
<dbReference type="Gene3D" id="2.180.10.10">
    <property type="entry name" value="RHS repeat-associated core"/>
    <property type="match status" value="1"/>
</dbReference>
<reference evidence="3 4" key="1">
    <citation type="submission" date="2016-11" db="EMBL/GenBank/DDBJ databases">
        <title>Sphingorhabdus sp. LPB0140, isolated from marine environment.</title>
        <authorList>
            <person name="Kim E."/>
            <person name="Yi H."/>
        </authorList>
    </citation>
    <scope>NUCLEOTIDE SEQUENCE [LARGE SCALE GENOMIC DNA]</scope>
    <source>
        <strain evidence="3 4">LPB0140</strain>
    </source>
</reference>
<evidence type="ECO:0000256" key="2">
    <source>
        <dbReference type="SAM" id="Phobius"/>
    </source>
</evidence>
<evidence type="ECO:0008006" key="5">
    <source>
        <dbReference type="Google" id="ProtNLM"/>
    </source>
</evidence>
<keyword evidence="4" id="KW-1185">Reference proteome</keyword>
<sequence>MADPIGLDGGPSPYQYALGNPIRYTDPTGEIAVAFAPAIALCFTPIGFVACSGVAVLTLYAVYEFQAHNPYNPLGPNACYFHGNRNSFGGGGIFGNPPNNKDDGDDGCAALIAEITKLRNELARRVDEYQRDPLGLPEGPGPQTRIGHVQQFRDKQTRLRRKLKEAASRRCKGIPADAWYYATRAM</sequence>
<feature type="transmembrane region" description="Helical" evidence="2">
    <location>
        <begin position="31"/>
        <end position="63"/>
    </location>
</feature>
<feature type="coiled-coil region" evidence="1">
    <location>
        <begin position="112"/>
        <end position="169"/>
    </location>
</feature>
<dbReference type="KEGG" id="sphl:LPB140_00265"/>
<accession>A0A1L3J8T5</accession>
<keyword evidence="2" id="KW-0812">Transmembrane</keyword>
<keyword evidence="2" id="KW-0472">Membrane</keyword>
<name>A0A1L3J8T5_9SPHN</name>